<dbReference type="InterPro" id="IPR000863">
    <property type="entry name" value="Sulfotransferase_dom"/>
</dbReference>
<evidence type="ECO:0000259" key="3">
    <source>
        <dbReference type="Pfam" id="PF00685"/>
    </source>
</evidence>
<organism evidence="4">
    <name type="scientific">Planktothricoides raciborskii GIHE-MW2</name>
    <dbReference type="NCBI Taxonomy" id="2792601"/>
    <lineage>
        <taxon>Bacteria</taxon>
        <taxon>Bacillati</taxon>
        <taxon>Cyanobacteriota</taxon>
        <taxon>Cyanophyceae</taxon>
        <taxon>Oscillatoriophycideae</taxon>
        <taxon>Oscillatoriales</taxon>
        <taxon>Oscillatoriaceae</taxon>
        <taxon>Planktothricoides</taxon>
    </lineage>
</organism>
<evidence type="ECO:0000256" key="2">
    <source>
        <dbReference type="ARBA" id="ARBA00023180"/>
    </source>
</evidence>
<dbReference type="InterPro" id="IPR027417">
    <property type="entry name" value="P-loop_NTPase"/>
</dbReference>
<name>A0AAU8JDG9_9CYAN</name>
<dbReference type="Pfam" id="PF00685">
    <property type="entry name" value="Sulfotransfer_1"/>
    <property type="match status" value="1"/>
</dbReference>
<gene>
    <name evidence="4" type="ORF">ABWT76_006028</name>
</gene>
<evidence type="ECO:0000313" key="4">
    <source>
        <dbReference type="EMBL" id="XCM37208.1"/>
    </source>
</evidence>
<dbReference type="EMBL" id="CP159837">
    <property type="protein sequence ID" value="XCM37208.1"/>
    <property type="molecule type" value="Genomic_DNA"/>
</dbReference>
<dbReference type="PANTHER" id="PTHR10605">
    <property type="entry name" value="HEPARAN SULFATE SULFOTRANSFERASE"/>
    <property type="match status" value="1"/>
</dbReference>
<feature type="domain" description="Sulfotransferase" evidence="3">
    <location>
        <begin position="5"/>
        <end position="202"/>
    </location>
</feature>
<dbReference type="AlphaFoldDB" id="A0AAU8JDG9"/>
<evidence type="ECO:0000256" key="1">
    <source>
        <dbReference type="ARBA" id="ARBA00022679"/>
    </source>
</evidence>
<keyword evidence="1" id="KW-0808">Transferase</keyword>
<dbReference type="GO" id="GO:0008146">
    <property type="term" value="F:sulfotransferase activity"/>
    <property type="evidence" value="ECO:0007669"/>
    <property type="project" value="InterPro"/>
</dbReference>
<dbReference type="PANTHER" id="PTHR10605:SF56">
    <property type="entry name" value="BIFUNCTIONAL HEPARAN SULFATE N-DEACETYLASE_N-SULFOTRANSFERASE"/>
    <property type="match status" value="1"/>
</dbReference>
<keyword evidence="2" id="KW-0325">Glycoprotein</keyword>
<reference evidence="4" key="1">
    <citation type="submission" date="2024-07" db="EMBL/GenBank/DDBJ databases">
        <authorList>
            <person name="Kim Y.J."/>
            <person name="Jeong J.Y."/>
        </authorList>
    </citation>
    <scope>NUCLEOTIDE SEQUENCE</scope>
    <source>
        <strain evidence="4">GIHE-MW2</strain>
    </source>
</reference>
<protein>
    <submittedName>
        <fullName evidence="4">Sulfotransferase domain-containing protein</fullName>
    </submittedName>
</protein>
<sequence length="244" mass="28452">MSDRPHFIIIGAMKCATSSLHKQLALPPGIFMSELKEPNFFSNDEQYAQGIEWDQSHLAAADTHDLFGESSTHYTKLPTYPQIITRLQKHLPDVKLIYVMRHLIDRRVSQYIQEWSECRISVEINQAIYNHPELIDYSRYSFQIKSYFEAFGQDRVLPVFFERLFYQPQTELERICQFIGYKGQPIWDAQVNAQNISNQRMRKSAWRDVLVELPFLSKGTKIIASQRNSRCKGFSESGCAIYLA</sequence>
<proteinExistence type="predicted"/>
<dbReference type="SUPFAM" id="SSF52540">
    <property type="entry name" value="P-loop containing nucleoside triphosphate hydrolases"/>
    <property type="match status" value="1"/>
</dbReference>
<dbReference type="InterPro" id="IPR037359">
    <property type="entry name" value="NST/OST"/>
</dbReference>
<dbReference type="RefSeq" id="WP_082348901.1">
    <property type="nucleotide sequence ID" value="NZ_CP159837.1"/>
</dbReference>
<accession>A0AAU8JDG9</accession>
<dbReference type="Gene3D" id="3.40.50.300">
    <property type="entry name" value="P-loop containing nucleotide triphosphate hydrolases"/>
    <property type="match status" value="1"/>
</dbReference>